<keyword evidence="3 10" id="KW-0813">Transport</keyword>
<dbReference type="Proteomes" id="UP000249447">
    <property type="component" value="Chromosome"/>
</dbReference>
<reference evidence="14 16" key="1">
    <citation type="submission" date="2018-05" db="EMBL/GenBank/DDBJ databases">
        <title>The complete genome of Lysobacter maris HZ9B, a marine bacterium antagonistic against terrestrial plant pathogens.</title>
        <authorList>
            <person name="Zhang X.-Q."/>
        </authorList>
    </citation>
    <scope>NUCLEOTIDE SEQUENCE [LARGE SCALE GENOMIC DNA]</scope>
    <source>
        <strain evidence="14 16">HZ9B</strain>
    </source>
</reference>
<dbReference type="PANTHER" id="PTHR38831">
    <property type="entry name" value="TYPE II SECRETION SYSTEM PROTEIN K"/>
    <property type="match status" value="1"/>
</dbReference>
<dbReference type="InterPro" id="IPR045584">
    <property type="entry name" value="Pilin-like"/>
</dbReference>
<evidence type="ECO:0000256" key="11">
    <source>
        <dbReference type="SAM" id="Phobius"/>
    </source>
</evidence>
<name>A0A2U9T335_9GAMM</name>
<reference evidence="15 17" key="2">
    <citation type="submission" date="2019-10" db="EMBL/GenBank/DDBJ databases">
        <title>Lysobacter alkalisoli sp. nov., isolated from saline-alkaline soil.</title>
        <authorList>
            <person name="Sun J.-Q."/>
        </authorList>
    </citation>
    <scope>NUCLEOTIDE SEQUENCE [LARGE SCALE GENOMIC DNA]</scope>
    <source>
        <strain evidence="15 17">KCTC 42381</strain>
    </source>
</reference>
<evidence type="ECO:0000259" key="13">
    <source>
        <dbReference type="Pfam" id="PF21687"/>
    </source>
</evidence>
<evidence type="ECO:0000256" key="8">
    <source>
        <dbReference type="ARBA" id="ARBA00022989"/>
    </source>
</evidence>
<dbReference type="PANTHER" id="PTHR38831:SF1">
    <property type="entry name" value="TYPE II SECRETION SYSTEM PROTEIN K-RELATED"/>
    <property type="match status" value="1"/>
</dbReference>
<keyword evidence="8 11" id="KW-1133">Transmembrane helix</keyword>
<dbReference type="PIRSF" id="PIRSF002786">
    <property type="entry name" value="XcpX"/>
    <property type="match status" value="1"/>
</dbReference>
<dbReference type="Proteomes" id="UP000320431">
    <property type="component" value="Unassembled WGS sequence"/>
</dbReference>
<accession>A0A2U9T335</accession>
<dbReference type="InterPro" id="IPR049179">
    <property type="entry name" value="T2SSK_SAM-like_2nd"/>
</dbReference>
<dbReference type="NCBIfam" id="NF037980">
    <property type="entry name" value="T2SS_GspK"/>
    <property type="match status" value="1"/>
</dbReference>
<keyword evidence="7" id="KW-0653">Protein transport</keyword>
<evidence type="ECO:0000313" key="14">
    <source>
        <dbReference type="EMBL" id="AWV06871.1"/>
    </source>
</evidence>
<evidence type="ECO:0000313" key="16">
    <source>
        <dbReference type="Proteomes" id="UP000249447"/>
    </source>
</evidence>
<dbReference type="GO" id="GO:0005886">
    <property type="term" value="C:plasma membrane"/>
    <property type="evidence" value="ECO:0007669"/>
    <property type="project" value="UniProtKB-SubCell"/>
</dbReference>
<dbReference type="RefSeq" id="WP_111266003.1">
    <property type="nucleotide sequence ID" value="NZ_CP029843.1"/>
</dbReference>
<evidence type="ECO:0000256" key="3">
    <source>
        <dbReference type="ARBA" id="ARBA00022448"/>
    </source>
</evidence>
<protein>
    <recommendedName>
        <fullName evidence="10">Type II secretion system protein K</fullName>
    </recommendedName>
</protein>
<proteinExistence type="inferred from homology"/>
<dbReference type="OrthoDB" id="9788973at2"/>
<keyword evidence="9 10" id="KW-0472">Membrane</keyword>
<dbReference type="KEGG" id="lmb:C9I47_1155"/>
<evidence type="ECO:0000313" key="17">
    <source>
        <dbReference type="Proteomes" id="UP000320431"/>
    </source>
</evidence>
<feature type="domain" description="T2SS protein K second SAM-like" evidence="12">
    <location>
        <begin position="226"/>
        <end position="280"/>
    </location>
</feature>
<evidence type="ECO:0000259" key="12">
    <source>
        <dbReference type="Pfam" id="PF03934"/>
    </source>
</evidence>
<dbReference type="InterPro" id="IPR005628">
    <property type="entry name" value="GspK"/>
</dbReference>
<dbReference type="InterPro" id="IPR038072">
    <property type="entry name" value="GspK_central_sf"/>
</dbReference>
<comment type="similarity">
    <text evidence="2 10">Belongs to the GSP K family.</text>
</comment>
<feature type="transmembrane region" description="Helical" evidence="11">
    <location>
        <begin position="12"/>
        <end position="34"/>
    </location>
</feature>
<keyword evidence="16" id="KW-1185">Reference proteome</keyword>
<dbReference type="Gene3D" id="1.10.40.60">
    <property type="entry name" value="EpsJ-like"/>
    <property type="match status" value="2"/>
</dbReference>
<dbReference type="Gene3D" id="3.30.1300.30">
    <property type="entry name" value="GSPII I/J protein-like"/>
    <property type="match status" value="1"/>
</dbReference>
<evidence type="ECO:0000256" key="6">
    <source>
        <dbReference type="ARBA" id="ARBA00022692"/>
    </source>
</evidence>
<evidence type="ECO:0000256" key="2">
    <source>
        <dbReference type="ARBA" id="ARBA00007246"/>
    </source>
</evidence>
<organism evidence="14 16">
    <name type="scientific">Marilutibacter maris</name>
    <dbReference type="NCBI Taxonomy" id="1605891"/>
    <lineage>
        <taxon>Bacteria</taxon>
        <taxon>Pseudomonadati</taxon>
        <taxon>Pseudomonadota</taxon>
        <taxon>Gammaproteobacteria</taxon>
        <taxon>Lysobacterales</taxon>
        <taxon>Lysobacteraceae</taxon>
        <taxon>Marilutibacter</taxon>
    </lineage>
</organism>
<dbReference type="SUPFAM" id="SSF158544">
    <property type="entry name" value="GspK insert domain-like"/>
    <property type="match status" value="2"/>
</dbReference>
<comment type="subcellular location">
    <subcellularLocation>
        <location evidence="1 10">Cell inner membrane</location>
    </subcellularLocation>
</comment>
<dbReference type="AlphaFoldDB" id="A0A2U9T335"/>
<keyword evidence="6 11" id="KW-0812">Transmembrane</keyword>
<feature type="domain" description="T2SS protein K first SAM-like" evidence="13">
    <location>
        <begin position="111"/>
        <end position="220"/>
    </location>
</feature>
<evidence type="ECO:0000256" key="5">
    <source>
        <dbReference type="ARBA" id="ARBA00022519"/>
    </source>
</evidence>
<dbReference type="EMBL" id="VICD02000100">
    <property type="protein sequence ID" value="KAB8192963.1"/>
    <property type="molecule type" value="Genomic_DNA"/>
</dbReference>
<evidence type="ECO:0000256" key="10">
    <source>
        <dbReference type="PIRNR" id="PIRNR002786"/>
    </source>
</evidence>
<gene>
    <name evidence="14" type="ORF">C9I47_1155</name>
    <name evidence="15" type="ORF">FKV24_006995</name>
</gene>
<keyword evidence="5 10" id="KW-0997">Cell inner membrane</keyword>
<evidence type="ECO:0000256" key="9">
    <source>
        <dbReference type="ARBA" id="ARBA00023136"/>
    </source>
</evidence>
<dbReference type="InterPro" id="IPR049031">
    <property type="entry name" value="T2SSK_SAM-like_1st"/>
</dbReference>
<evidence type="ECO:0000256" key="4">
    <source>
        <dbReference type="ARBA" id="ARBA00022475"/>
    </source>
</evidence>
<evidence type="ECO:0000313" key="15">
    <source>
        <dbReference type="EMBL" id="KAB8192963.1"/>
    </source>
</evidence>
<dbReference type="Pfam" id="PF21687">
    <property type="entry name" value="T2SSK_1st"/>
    <property type="match status" value="1"/>
</dbReference>
<keyword evidence="4 10" id="KW-1003">Cell membrane</keyword>
<dbReference type="EMBL" id="CP029843">
    <property type="protein sequence ID" value="AWV06871.1"/>
    <property type="molecule type" value="Genomic_DNA"/>
</dbReference>
<dbReference type="Pfam" id="PF03934">
    <property type="entry name" value="T2SSK"/>
    <property type="match status" value="1"/>
</dbReference>
<dbReference type="GO" id="GO:0009306">
    <property type="term" value="P:protein secretion"/>
    <property type="evidence" value="ECO:0007669"/>
    <property type="project" value="InterPro"/>
</dbReference>
<dbReference type="SUPFAM" id="SSF54523">
    <property type="entry name" value="Pili subunits"/>
    <property type="match status" value="1"/>
</dbReference>
<sequence length="334" mass="36509">MKRPLPGRVRQRGVALLTVLLLVAVMTVLIVGILDDIRFGLRRAGNAQAVAQAQWYALGTEAIARRRIDALTRRSPGITTLDGDWNGRAFPFPIDAGEGGMANARVFDAATCFNLNSVVEGAPEQWQRRELGVRQYLALLEAIDFDAYRAQALADTLVDWIDTDAERSPMGAEDGSYATLQPAYRTAGALLAEVSELRALNGYDAAVYARLRPHVCALPTADLSPLNVNTLRTRDAPLLTMLTLGALDPAQARRVIAARPDGGWRDHAAFWSQPALAAADVPNPVLEQTGLRTRYFGLHAEVEYGDAQVVLSDLFEHRRDGAIALVARRWTAEE</sequence>
<evidence type="ECO:0000256" key="1">
    <source>
        <dbReference type="ARBA" id="ARBA00004533"/>
    </source>
</evidence>
<evidence type="ECO:0000256" key="7">
    <source>
        <dbReference type="ARBA" id="ARBA00022927"/>
    </source>
</evidence>